<name>A0A0N0RFE4_9CHLR</name>
<proteinExistence type="predicted"/>
<gene>
    <name evidence="1" type="ORF">ARMA_0723</name>
</gene>
<sequence>MNSAVYAFPSKASARVALSKMADPVRQYGWQSAVSDAEIIKPEIAEGFKRQGKVWRTWQGVDDEGVPAYVFWVQNGAYVIEAHINVPQGQEQFGRALFDYVVEKVSERVY</sequence>
<organism evidence="1 2">
    <name type="scientific">Ardenticatena maritima</name>
    <dbReference type="NCBI Taxonomy" id="872965"/>
    <lineage>
        <taxon>Bacteria</taxon>
        <taxon>Bacillati</taxon>
        <taxon>Chloroflexota</taxon>
        <taxon>Ardenticatenia</taxon>
        <taxon>Ardenticatenales</taxon>
        <taxon>Ardenticatenaceae</taxon>
        <taxon>Ardenticatena</taxon>
    </lineage>
</organism>
<protein>
    <submittedName>
        <fullName evidence="1">Uncharacterized protein</fullName>
    </submittedName>
</protein>
<evidence type="ECO:0000313" key="2">
    <source>
        <dbReference type="Proteomes" id="UP000037784"/>
    </source>
</evidence>
<reference evidence="1 2" key="1">
    <citation type="journal article" date="2015" name="Genome Announc.">
        <title>Draft Genome Sequence of a Heterotrophic Facultative Anaerobic Thermophilic Bacterium, Ardenticatena maritima Strain 110ST.</title>
        <authorList>
            <person name="Kawaichi S."/>
            <person name="Yoshida T."/>
            <person name="Sako Y."/>
            <person name="Nakamura R."/>
        </authorList>
    </citation>
    <scope>NUCLEOTIDE SEQUENCE [LARGE SCALE GENOMIC DNA]</scope>
    <source>
        <strain evidence="1 2">110S</strain>
    </source>
</reference>
<reference evidence="2" key="2">
    <citation type="submission" date="2015-08" db="EMBL/GenBank/DDBJ databases">
        <title>Draft Genome Sequence of a Heterotrophic Facultative Anaerobic Bacterium Ardenticatena maritima Strain 110S.</title>
        <authorList>
            <person name="Kawaichi S."/>
            <person name="Yoshida T."/>
            <person name="Sako Y."/>
            <person name="Nakamura R."/>
        </authorList>
    </citation>
    <scope>NUCLEOTIDE SEQUENCE [LARGE SCALE GENOMIC DNA]</scope>
    <source>
        <strain evidence="2">110S</strain>
    </source>
</reference>
<accession>A0A0N0RFE4</accession>
<dbReference type="AlphaFoldDB" id="A0A0N0RFE4"/>
<dbReference type="EMBL" id="BBZA01000043">
    <property type="protein sequence ID" value="GAP62300.1"/>
    <property type="molecule type" value="Genomic_DNA"/>
</dbReference>
<dbReference type="Proteomes" id="UP000037784">
    <property type="component" value="Unassembled WGS sequence"/>
</dbReference>
<evidence type="ECO:0000313" key="1">
    <source>
        <dbReference type="EMBL" id="GAP62300.1"/>
    </source>
</evidence>
<dbReference type="InParanoid" id="A0A0N0RFE4"/>
<keyword evidence="2" id="KW-1185">Reference proteome</keyword>
<comment type="caution">
    <text evidence="1">The sequence shown here is derived from an EMBL/GenBank/DDBJ whole genome shotgun (WGS) entry which is preliminary data.</text>
</comment>